<dbReference type="InterPro" id="IPR050415">
    <property type="entry name" value="MRET"/>
</dbReference>
<gene>
    <name evidence="5" type="primary">fre</name>
    <name evidence="5" type="ORF">A10D4_05427</name>
</gene>
<dbReference type="GO" id="GO:0008218">
    <property type="term" value="P:bioluminescence"/>
    <property type="evidence" value="ECO:0007669"/>
    <property type="project" value="UniProtKB-KW"/>
</dbReference>
<dbReference type="SUPFAM" id="SSF63380">
    <property type="entry name" value="Riboflavin synthase domain-like"/>
    <property type="match status" value="1"/>
</dbReference>
<dbReference type="NCBIfam" id="NF005963">
    <property type="entry name" value="PRK08051.1"/>
    <property type="match status" value="1"/>
</dbReference>
<dbReference type="STRING" id="740709.A10D4_05427"/>
<reference evidence="5 6" key="1">
    <citation type="journal article" date="2012" name="J. Bacteriol.">
        <title>Genome Sequence of Idiomarina xiamenensis Type Strain 10-D-4.</title>
        <authorList>
            <person name="Lai Q."/>
            <person name="Wang L."/>
            <person name="Wang W."/>
            <person name="Shao Z."/>
        </authorList>
    </citation>
    <scope>NUCLEOTIDE SEQUENCE [LARGE SCALE GENOMIC DNA]</scope>
    <source>
        <strain evidence="5 6">10-D-4</strain>
    </source>
</reference>
<keyword evidence="1 5" id="KW-0560">Oxidoreductase</keyword>
<dbReference type="InterPro" id="IPR017927">
    <property type="entry name" value="FAD-bd_FR_type"/>
</dbReference>
<dbReference type="CDD" id="cd06189">
    <property type="entry name" value="flavin_oxioreductase"/>
    <property type="match status" value="1"/>
</dbReference>
<dbReference type="InterPro" id="IPR017938">
    <property type="entry name" value="Riboflavin_synthase-like_b-brl"/>
</dbReference>
<accession>K2K9K7</accession>
<organism evidence="5 6">
    <name type="scientific">Idiomarina xiamenensis 10-D-4</name>
    <dbReference type="NCBI Taxonomy" id="740709"/>
    <lineage>
        <taxon>Bacteria</taxon>
        <taxon>Pseudomonadati</taxon>
        <taxon>Pseudomonadota</taxon>
        <taxon>Gammaproteobacteria</taxon>
        <taxon>Alteromonadales</taxon>
        <taxon>Idiomarinaceae</taxon>
        <taxon>Idiomarina</taxon>
    </lineage>
</organism>
<dbReference type="PATRIC" id="fig|740709.3.peg.1106"/>
<feature type="domain" description="FAD-binding FR-type" evidence="4">
    <location>
        <begin position="1"/>
        <end position="99"/>
    </location>
</feature>
<dbReference type="Proteomes" id="UP000014115">
    <property type="component" value="Unassembled WGS sequence"/>
</dbReference>
<sequence>MKQLSCQASIRAKLTDSVYEVALDLPEPLPFAAGQYLQVVMGERDKRPFSIASCPSQPQQLLLHIGASDDNPYAMEVIAAIQQQQQLSIEVPLGDAHYRADSARPLLLLAGGTGFSYVWSILQAHLASGNGRPVTLYWGGRSANDLYLHKQLKRLADEYEQFDYRPVVENAEADWRGAIGLVHHAAIAEQPQLAEHDVYVAGRFEMVRVVRDDFVAKGLPLANLYGDALAFI</sequence>
<dbReference type="EMBL" id="AMRG01000005">
    <property type="protein sequence ID" value="EKE84483.1"/>
    <property type="molecule type" value="Genomic_DNA"/>
</dbReference>
<dbReference type="EC" id="1.16.1.3" evidence="5"/>
<comment type="similarity">
    <text evidence="3">Belongs to the Fre/LuxG FAD/NAD(P) flavoprotein oxidoreductase family.</text>
</comment>
<dbReference type="OrthoDB" id="9806195at2"/>
<keyword evidence="2" id="KW-0455">Luminescence</keyword>
<protein>
    <submittedName>
        <fullName evidence="5">FMN reductase</fullName>
        <ecNumber evidence="5">1.16.1.3</ecNumber>
    </submittedName>
</protein>
<dbReference type="Pfam" id="PF00175">
    <property type="entry name" value="NAD_binding_1"/>
    <property type="match status" value="1"/>
</dbReference>
<dbReference type="eggNOG" id="COG0543">
    <property type="taxonomic scope" value="Bacteria"/>
</dbReference>
<evidence type="ECO:0000259" key="4">
    <source>
        <dbReference type="PROSITE" id="PS51384"/>
    </source>
</evidence>
<evidence type="ECO:0000313" key="6">
    <source>
        <dbReference type="Proteomes" id="UP000014115"/>
    </source>
</evidence>
<dbReference type="InterPro" id="IPR001433">
    <property type="entry name" value="OxRdtase_FAD/NAD-bd"/>
</dbReference>
<dbReference type="InterPro" id="IPR039261">
    <property type="entry name" value="FNR_nucleotide-bd"/>
</dbReference>
<dbReference type="AlphaFoldDB" id="K2K9K7"/>
<evidence type="ECO:0000256" key="3">
    <source>
        <dbReference type="ARBA" id="ARBA00038177"/>
    </source>
</evidence>
<dbReference type="RefSeq" id="WP_008488222.1">
    <property type="nucleotide sequence ID" value="NZ_AMRG01000005.1"/>
</dbReference>
<dbReference type="PRINTS" id="PR00410">
    <property type="entry name" value="PHEHYDRXLASE"/>
</dbReference>
<evidence type="ECO:0000256" key="2">
    <source>
        <dbReference type="ARBA" id="ARBA00023223"/>
    </source>
</evidence>
<evidence type="ECO:0000256" key="1">
    <source>
        <dbReference type="ARBA" id="ARBA00023002"/>
    </source>
</evidence>
<dbReference type="PROSITE" id="PS51384">
    <property type="entry name" value="FAD_FR"/>
    <property type="match status" value="1"/>
</dbReference>
<proteinExistence type="inferred from homology"/>
<keyword evidence="6" id="KW-1185">Reference proteome</keyword>
<name>K2K9K7_9GAMM</name>
<comment type="caution">
    <text evidence="5">The sequence shown here is derived from an EMBL/GenBank/DDBJ whole genome shotgun (WGS) entry which is preliminary data.</text>
</comment>
<dbReference type="PANTHER" id="PTHR47354:SF7">
    <property type="entry name" value="NAD(P)H-FLAVIN REDUCTASE"/>
    <property type="match status" value="1"/>
</dbReference>
<dbReference type="Gene3D" id="3.40.50.80">
    <property type="entry name" value="Nucleotide-binding domain of ferredoxin-NADP reductase (FNR) module"/>
    <property type="match status" value="1"/>
</dbReference>
<dbReference type="PANTHER" id="PTHR47354">
    <property type="entry name" value="NADH OXIDOREDUCTASE HCR"/>
    <property type="match status" value="1"/>
</dbReference>
<dbReference type="GO" id="GO:0016491">
    <property type="term" value="F:oxidoreductase activity"/>
    <property type="evidence" value="ECO:0007669"/>
    <property type="project" value="UniProtKB-KW"/>
</dbReference>
<evidence type="ECO:0000313" key="5">
    <source>
        <dbReference type="EMBL" id="EKE84483.1"/>
    </source>
</evidence>
<dbReference type="Gene3D" id="2.40.30.10">
    <property type="entry name" value="Translation factors"/>
    <property type="match status" value="1"/>
</dbReference>
<dbReference type="SUPFAM" id="SSF52343">
    <property type="entry name" value="Ferredoxin reductase-like, C-terminal NADP-linked domain"/>
    <property type="match status" value="1"/>
</dbReference>